<dbReference type="Pfam" id="PF22621">
    <property type="entry name" value="CurL-like_PKS_C"/>
    <property type="match status" value="1"/>
</dbReference>
<dbReference type="GO" id="GO:0004312">
    <property type="term" value="F:fatty acid synthase activity"/>
    <property type="evidence" value="ECO:0007669"/>
    <property type="project" value="TreeGrafter"/>
</dbReference>
<dbReference type="GO" id="GO:0006633">
    <property type="term" value="P:fatty acid biosynthetic process"/>
    <property type="evidence" value="ECO:0007669"/>
    <property type="project" value="TreeGrafter"/>
</dbReference>
<gene>
    <name evidence="4" type="ORF">THIOM_001096</name>
</gene>
<dbReference type="Gene3D" id="3.40.366.10">
    <property type="entry name" value="Malonyl-Coenzyme A Acyl Carrier Protein, domain 2"/>
    <property type="match status" value="1"/>
</dbReference>
<dbReference type="PANTHER" id="PTHR43775">
    <property type="entry name" value="FATTY ACID SYNTHASE"/>
    <property type="match status" value="1"/>
</dbReference>
<dbReference type="PATRIC" id="fig|1003181.4.peg.1559"/>
<dbReference type="AlphaFoldDB" id="A0A176S5D8"/>
<name>A0A176S5D8_9GAMM</name>
<dbReference type="Pfam" id="PF00698">
    <property type="entry name" value="Acyl_transf_1"/>
    <property type="match status" value="1"/>
</dbReference>
<accession>A0A176S5D8</accession>
<keyword evidence="2" id="KW-0597">Phosphoprotein</keyword>
<dbReference type="EMBL" id="LUTY01000569">
    <property type="protein sequence ID" value="OAD23079.1"/>
    <property type="molecule type" value="Genomic_DNA"/>
</dbReference>
<feature type="domain" description="Malonyl-CoA:ACP transacylase (MAT)" evidence="3">
    <location>
        <begin position="113"/>
        <end position="159"/>
    </location>
</feature>
<proteinExistence type="predicted"/>
<evidence type="ECO:0000256" key="2">
    <source>
        <dbReference type="ARBA" id="ARBA00022553"/>
    </source>
</evidence>
<sequence length="167" mass="18994">MIIAESPSLAPYQKSSRERPDHLLILSAKNENALTELVSHYVDYLSQNTTDEVANICYTANIGRCHFEHRLAIVGKSKAEIKQKLSKNLSENTNGRVYKSQTIDNLNSNQIAFLFTGQGSQYVGMGEQLYDTQPTFRKIIDHCNEILRDYLKQPLLEVLYPKSSIQN</sequence>
<dbReference type="SUPFAM" id="SSF52151">
    <property type="entry name" value="FabD/lysophospholipase-like"/>
    <property type="match status" value="1"/>
</dbReference>
<reference evidence="4 5" key="1">
    <citation type="submission" date="2016-05" db="EMBL/GenBank/DDBJ databases">
        <title>Single-cell genome of chain-forming Candidatus Thiomargarita nelsonii and comparison to other large sulfur-oxidizing bacteria.</title>
        <authorList>
            <person name="Winkel M."/>
            <person name="Salman V."/>
            <person name="Woyke T."/>
            <person name="Schulz-Vogt H."/>
            <person name="Richter M."/>
            <person name="Flood B."/>
            <person name="Bailey J."/>
            <person name="Amann R."/>
            <person name="Mussmann M."/>
        </authorList>
    </citation>
    <scope>NUCLEOTIDE SEQUENCE [LARGE SCALE GENOMIC DNA]</scope>
    <source>
        <strain evidence="4 5">THI036</strain>
    </source>
</reference>
<protein>
    <submittedName>
        <fullName evidence="4">Beta-ketoacyl synthase</fullName>
    </submittedName>
</protein>
<dbReference type="InterPro" id="IPR016035">
    <property type="entry name" value="Acyl_Trfase/lysoPLipase"/>
</dbReference>
<evidence type="ECO:0000259" key="3">
    <source>
        <dbReference type="Pfam" id="PF00698"/>
    </source>
</evidence>
<evidence type="ECO:0000256" key="1">
    <source>
        <dbReference type="ARBA" id="ARBA00022450"/>
    </source>
</evidence>
<keyword evidence="1" id="KW-0596">Phosphopantetheine</keyword>
<keyword evidence="5" id="KW-1185">Reference proteome</keyword>
<dbReference type="Proteomes" id="UP000076962">
    <property type="component" value="Unassembled WGS sequence"/>
</dbReference>
<dbReference type="InterPro" id="IPR001227">
    <property type="entry name" value="Ac_transferase_dom_sf"/>
</dbReference>
<dbReference type="Gene3D" id="3.30.70.3290">
    <property type="match status" value="1"/>
</dbReference>
<dbReference type="PANTHER" id="PTHR43775:SF37">
    <property type="entry name" value="SI:DKEY-61P9.11"/>
    <property type="match status" value="1"/>
</dbReference>
<dbReference type="InterPro" id="IPR014043">
    <property type="entry name" value="Acyl_transferase_dom"/>
</dbReference>
<dbReference type="InterPro" id="IPR050091">
    <property type="entry name" value="PKS_NRPS_Biosynth_Enz"/>
</dbReference>
<organism evidence="4 5">
    <name type="scientific">Candidatus Thiomargarita nelsonii</name>
    <dbReference type="NCBI Taxonomy" id="1003181"/>
    <lineage>
        <taxon>Bacteria</taxon>
        <taxon>Pseudomonadati</taxon>
        <taxon>Pseudomonadota</taxon>
        <taxon>Gammaproteobacteria</taxon>
        <taxon>Thiotrichales</taxon>
        <taxon>Thiotrichaceae</taxon>
        <taxon>Thiomargarita</taxon>
    </lineage>
</organism>
<comment type="caution">
    <text evidence="4">The sequence shown here is derived from an EMBL/GenBank/DDBJ whole genome shotgun (WGS) entry which is preliminary data.</text>
</comment>
<evidence type="ECO:0000313" key="5">
    <source>
        <dbReference type="Proteomes" id="UP000076962"/>
    </source>
</evidence>
<evidence type="ECO:0000313" key="4">
    <source>
        <dbReference type="EMBL" id="OAD23079.1"/>
    </source>
</evidence>